<evidence type="ECO:0000313" key="8">
    <source>
        <dbReference type="EMBL" id="PZO15789.1"/>
    </source>
</evidence>
<feature type="domain" description="G" evidence="7">
    <location>
        <begin position="127"/>
        <end position="244"/>
    </location>
</feature>
<dbReference type="PANTHER" id="PTHR42714:SF2">
    <property type="entry name" value="TRNA MODIFICATION GTPASE GTPBP3, MITOCHONDRIAL"/>
    <property type="match status" value="1"/>
</dbReference>
<evidence type="ECO:0000256" key="3">
    <source>
        <dbReference type="ARBA" id="ARBA00022989"/>
    </source>
</evidence>
<dbReference type="SUPFAM" id="SSF52540">
    <property type="entry name" value="P-loop containing nucleoside triphosphate hydrolases"/>
    <property type="match status" value="1"/>
</dbReference>
<dbReference type="GO" id="GO:0030488">
    <property type="term" value="P:tRNA methylation"/>
    <property type="evidence" value="ECO:0007669"/>
    <property type="project" value="TreeGrafter"/>
</dbReference>
<dbReference type="InterPro" id="IPR021147">
    <property type="entry name" value="DUF697"/>
</dbReference>
<comment type="subcellular location">
    <subcellularLocation>
        <location evidence="1">Membrane</location>
        <topology evidence="1">Multi-pass membrane protein</topology>
    </subcellularLocation>
</comment>
<dbReference type="Pfam" id="PF05128">
    <property type="entry name" value="DUF697"/>
    <property type="match status" value="1"/>
</dbReference>
<dbReference type="Gene3D" id="3.40.50.300">
    <property type="entry name" value="P-loop containing nucleotide triphosphate hydrolases"/>
    <property type="match status" value="1"/>
</dbReference>
<evidence type="ECO:0000313" key="9">
    <source>
        <dbReference type="Proteomes" id="UP000249354"/>
    </source>
</evidence>
<feature type="transmembrane region" description="Helical" evidence="6">
    <location>
        <begin position="45"/>
        <end position="68"/>
    </location>
</feature>
<dbReference type="PANTHER" id="PTHR42714">
    <property type="entry name" value="TRNA MODIFICATION GTPASE GTPBP3"/>
    <property type="match status" value="1"/>
</dbReference>
<reference evidence="9" key="1">
    <citation type="submission" date="2018-04" db="EMBL/GenBank/DDBJ databases">
        <authorList>
            <person name="Cornet L."/>
        </authorList>
    </citation>
    <scope>NUCLEOTIDE SEQUENCE [LARGE SCALE GENOMIC DNA]</scope>
</reference>
<dbReference type="EMBL" id="QBMC01000087">
    <property type="protein sequence ID" value="PZO15789.1"/>
    <property type="molecule type" value="Genomic_DNA"/>
</dbReference>
<dbReference type="GO" id="GO:0002098">
    <property type="term" value="P:tRNA wobble uridine modification"/>
    <property type="evidence" value="ECO:0007669"/>
    <property type="project" value="TreeGrafter"/>
</dbReference>
<dbReference type="InterPro" id="IPR006073">
    <property type="entry name" value="GTP-bd"/>
</dbReference>
<dbReference type="GO" id="GO:0005829">
    <property type="term" value="C:cytosol"/>
    <property type="evidence" value="ECO:0007669"/>
    <property type="project" value="TreeGrafter"/>
</dbReference>
<feature type="coiled-coil region" evidence="5">
    <location>
        <begin position="84"/>
        <end position="111"/>
    </location>
</feature>
<keyword evidence="3 6" id="KW-1133">Transmembrane helix</keyword>
<dbReference type="GO" id="GO:0005525">
    <property type="term" value="F:GTP binding"/>
    <property type="evidence" value="ECO:0007669"/>
    <property type="project" value="InterPro"/>
</dbReference>
<dbReference type="CDD" id="cd00880">
    <property type="entry name" value="Era_like"/>
    <property type="match status" value="1"/>
</dbReference>
<reference evidence="8 9" key="2">
    <citation type="submission" date="2018-06" db="EMBL/GenBank/DDBJ databases">
        <title>Metagenomic assembly of (sub)arctic Cyanobacteria and their associated microbiome from non-axenic cultures.</title>
        <authorList>
            <person name="Baurain D."/>
        </authorList>
    </citation>
    <scope>NUCLEOTIDE SEQUENCE [LARGE SCALE GENOMIC DNA]</scope>
    <source>
        <strain evidence="8">ULC129bin1</strain>
    </source>
</reference>
<dbReference type="GO" id="GO:0016020">
    <property type="term" value="C:membrane"/>
    <property type="evidence" value="ECO:0007669"/>
    <property type="project" value="UniProtKB-SubCell"/>
</dbReference>
<keyword evidence="4 6" id="KW-0472">Membrane</keyword>
<dbReference type="AlphaFoldDB" id="A0A2W4UG78"/>
<evidence type="ECO:0000256" key="6">
    <source>
        <dbReference type="SAM" id="Phobius"/>
    </source>
</evidence>
<accession>A0A2W4UG78</accession>
<evidence type="ECO:0000259" key="7">
    <source>
        <dbReference type="Pfam" id="PF01926"/>
    </source>
</evidence>
<protein>
    <submittedName>
        <fullName evidence="8">GTPase</fullName>
    </submittedName>
</protein>
<gene>
    <name evidence="8" type="ORF">DCF25_13110</name>
</gene>
<comment type="caution">
    <text evidence="8">The sequence shown here is derived from an EMBL/GenBank/DDBJ whole genome shotgun (WGS) entry which is preliminary data.</text>
</comment>
<name>A0A2W4UG78_9CYAN</name>
<keyword evidence="5" id="KW-0175">Coiled coil</keyword>
<sequence length="496" mass="53771">MRQRSVLIFAIALLVILGTFLSAISSLGQLYSAASALSPLLAQMLVGLIVLALLGALSVIGYYVWLFLRPKRKRRTIALPEQPEEVAAVSLQAAQQQIEQVEDEIARQALAARSQAIAQRLTQQTVEIVVFGLGSAGKTALVNALLGELAAPIAPTLGTTQAAQTYRVAVSDSIGQVQEILITDTPGLLEAGELGEERARSAKALAAQSDLLLFVIDNDLHRAEYEPLSMLTRMGKRSLLVFNKSDRYLPEEKEQILRRLRERTKGLVAPEDIVAIAASPDAVKLDDGTWVKPEPDISAVVERMIAILRSEGTELIATNLLLQSQQVSEQAKEQLSVQRQQKADAIVERYQWIGGGVIAATPLPVVDMLAAAAVNAQMVIELGRVYDLTVSIEEAKALAISLTKTLTALSLAKGTMKLLAVGLQANIATAVASKLLQGVSAAYLTRIAGKSFISYFQANQNWGDDGIQAEVERQYKLNQRDEFVKQFLQNAIKQLT</sequence>
<dbReference type="Pfam" id="PF01926">
    <property type="entry name" value="MMR_HSR1"/>
    <property type="match status" value="1"/>
</dbReference>
<dbReference type="InterPro" id="IPR027417">
    <property type="entry name" value="P-loop_NTPase"/>
</dbReference>
<dbReference type="Proteomes" id="UP000249354">
    <property type="component" value="Unassembled WGS sequence"/>
</dbReference>
<evidence type="ECO:0000256" key="2">
    <source>
        <dbReference type="ARBA" id="ARBA00022692"/>
    </source>
</evidence>
<keyword evidence="2 6" id="KW-0812">Transmembrane</keyword>
<proteinExistence type="predicted"/>
<evidence type="ECO:0000256" key="1">
    <source>
        <dbReference type="ARBA" id="ARBA00004141"/>
    </source>
</evidence>
<organism evidence="8 9">
    <name type="scientific">Leptolyngbya foveolarum</name>
    <dbReference type="NCBI Taxonomy" id="47253"/>
    <lineage>
        <taxon>Bacteria</taxon>
        <taxon>Bacillati</taxon>
        <taxon>Cyanobacteriota</taxon>
        <taxon>Cyanophyceae</taxon>
        <taxon>Leptolyngbyales</taxon>
        <taxon>Leptolyngbyaceae</taxon>
        <taxon>Leptolyngbya group</taxon>
        <taxon>Leptolyngbya</taxon>
    </lineage>
</organism>
<evidence type="ECO:0000256" key="4">
    <source>
        <dbReference type="ARBA" id="ARBA00023136"/>
    </source>
</evidence>
<evidence type="ECO:0000256" key="5">
    <source>
        <dbReference type="SAM" id="Coils"/>
    </source>
</evidence>